<organism evidence="2 3">
    <name type="scientific">Mycosarcoma maydis</name>
    <name type="common">Corn smut fungus</name>
    <name type="synonym">Ustilago maydis</name>
    <dbReference type="NCBI Taxonomy" id="5270"/>
    <lineage>
        <taxon>Eukaryota</taxon>
        <taxon>Fungi</taxon>
        <taxon>Dikarya</taxon>
        <taxon>Basidiomycota</taxon>
        <taxon>Ustilaginomycotina</taxon>
        <taxon>Ustilaginomycetes</taxon>
        <taxon>Ustilaginales</taxon>
        <taxon>Ustilaginaceae</taxon>
        <taxon>Mycosarcoma</taxon>
    </lineage>
</organism>
<dbReference type="KEGG" id="uma:UMAG_02004"/>
<dbReference type="InterPro" id="IPR024500">
    <property type="entry name" value="DUF3074"/>
</dbReference>
<dbReference type="Gene3D" id="3.30.530.20">
    <property type="match status" value="1"/>
</dbReference>
<dbReference type="AlphaFoldDB" id="A0A0D1E430"/>
<proteinExistence type="predicted"/>
<evidence type="ECO:0000259" key="1">
    <source>
        <dbReference type="Pfam" id="PF11274"/>
    </source>
</evidence>
<dbReference type="OMA" id="WHLRESQ"/>
<dbReference type="PANTHER" id="PTHR40370:SF1">
    <property type="entry name" value="DUF3074 DOMAIN-CONTAINING PROTEIN"/>
    <property type="match status" value="1"/>
</dbReference>
<dbReference type="Proteomes" id="UP000000561">
    <property type="component" value="Chromosome 3"/>
</dbReference>
<dbReference type="EMBL" id="CM003142">
    <property type="protein sequence ID" value="KIS70859.1"/>
    <property type="molecule type" value="Genomic_DNA"/>
</dbReference>
<dbReference type="InParanoid" id="A0A0D1E430"/>
<feature type="domain" description="DUF3074" evidence="1">
    <location>
        <begin position="86"/>
        <end position="291"/>
    </location>
</feature>
<dbReference type="VEuPathDB" id="FungiDB:UMAG_02004"/>
<evidence type="ECO:0000313" key="3">
    <source>
        <dbReference type="Proteomes" id="UP000000561"/>
    </source>
</evidence>
<dbReference type="SUPFAM" id="SSF55961">
    <property type="entry name" value="Bet v1-like"/>
    <property type="match status" value="1"/>
</dbReference>
<evidence type="ECO:0000313" key="2">
    <source>
        <dbReference type="EMBL" id="KIS70859.1"/>
    </source>
</evidence>
<dbReference type="RefSeq" id="XP_011387915.1">
    <property type="nucleotide sequence ID" value="XM_011389613.1"/>
</dbReference>
<sequence>MTETAYAHGNAAFAPLAAIEVPFSSIPPFGTSEYADFLAHYLSSAFVLIRATPSWKKTKSFNTEIGGPVQCKLLPSPLQQIAKKGWHLRESQHGTESALTYDDFRRYLRFDHSRHEKMFIDDIQVTECITRLKQDEAEIWHNTYKLPIVTADRDFVQMLLSIDLPPNKKPFSEEHESQTLQWIRDPNRTLTPPQTSADEPVYRSFVVIQFPVEHPDVPEMPPKVRGAYASFEAISERPATHADASSAIAANLVDWKMAVQSDSRGRIPTMMQEMAMPGEIAHDVHAFIGWARKYKLDHPPTADGR</sequence>
<name>A0A0D1E430_MYCMD</name>
<gene>
    <name evidence="2" type="ORF">UMAG_02004</name>
</gene>
<dbReference type="InterPro" id="IPR023393">
    <property type="entry name" value="START-like_dom_sf"/>
</dbReference>
<dbReference type="PANTHER" id="PTHR40370">
    <property type="entry name" value="EXPRESSED PROTEIN"/>
    <property type="match status" value="1"/>
</dbReference>
<dbReference type="OrthoDB" id="6423603at2759"/>
<dbReference type="GeneID" id="23562861"/>
<accession>A0A0D1E430</accession>
<dbReference type="eggNOG" id="ENOG502QTT5">
    <property type="taxonomic scope" value="Eukaryota"/>
</dbReference>
<reference evidence="2 3" key="1">
    <citation type="journal article" date="2006" name="Nature">
        <title>Insights from the genome of the biotrophic fungal plant pathogen Ustilago maydis.</title>
        <authorList>
            <person name="Kamper J."/>
            <person name="Kahmann R."/>
            <person name="Bolker M."/>
            <person name="Ma L.J."/>
            <person name="Brefort T."/>
            <person name="Saville B.J."/>
            <person name="Banuett F."/>
            <person name="Kronstad J.W."/>
            <person name="Gold S.E."/>
            <person name="Muller O."/>
            <person name="Perlin M.H."/>
            <person name="Wosten H.A."/>
            <person name="de Vries R."/>
            <person name="Ruiz-Herrera J."/>
            <person name="Reynaga-Pena C.G."/>
            <person name="Snetselaar K."/>
            <person name="McCann M."/>
            <person name="Perez-Martin J."/>
            <person name="Feldbrugge M."/>
            <person name="Basse C.W."/>
            <person name="Steinberg G."/>
            <person name="Ibeas J.I."/>
            <person name="Holloman W."/>
            <person name="Guzman P."/>
            <person name="Farman M."/>
            <person name="Stajich J.E."/>
            <person name="Sentandreu R."/>
            <person name="Gonzalez-Prieto J.M."/>
            <person name="Kennell J.C."/>
            <person name="Molina L."/>
            <person name="Schirawski J."/>
            <person name="Mendoza-Mendoza A."/>
            <person name="Greilinger D."/>
            <person name="Munch K."/>
            <person name="Rossel N."/>
            <person name="Scherer M."/>
            <person name="Vranes M."/>
            <person name="Ladendorf O."/>
            <person name="Vincon V."/>
            <person name="Fuchs U."/>
            <person name="Sandrock B."/>
            <person name="Meng S."/>
            <person name="Ho E.C."/>
            <person name="Cahill M.J."/>
            <person name="Boyce K.J."/>
            <person name="Klose J."/>
            <person name="Klosterman S.J."/>
            <person name="Deelstra H.J."/>
            <person name="Ortiz-Castellanos L."/>
            <person name="Li W."/>
            <person name="Sanchez-Alonso P."/>
            <person name="Schreier P.H."/>
            <person name="Hauser-Hahn I."/>
            <person name="Vaupel M."/>
            <person name="Koopmann E."/>
            <person name="Friedrich G."/>
            <person name="Voss H."/>
            <person name="Schluter T."/>
            <person name="Margolis J."/>
            <person name="Platt D."/>
            <person name="Swimmer C."/>
            <person name="Gnirke A."/>
            <person name="Chen F."/>
            <person name="Vysotskaia V."/>
            <person name="Mannhaupt G."/>
            <person name="Guldener U."/>
            <person name="Munsterkotter M."/>
            <person name="Haase D."/>
            <person name="Oesterheld M."/>
            <person name="Mewes H.W."/>
            <person name="Mauceli E.W."/>
            <person name="DeCaprio D."/>
            <person name="Wade C.M."/>
            <person name="Butler J."/>
            <person name="Young S."/>
            <person name="Jaffe D.B."/>
            <person name="Calvo S."/>
            <person name="Nusbaum C."/>
            <person name="Galagan J."/>
            <person name="Birren B.W."/>
        </authorList>
    </citation>
    <scope>NUCLEOTIDE SEQUENCE [LARGE SCALE GENOMIC DNA]</scope>
    <source>
        <strain evidence="3">DSM 14603 / FGSC 9021 / UM521</strain>
    </source>
</reference>
<keyword evidence="3" id="KW-1185">Reference proteome</keyword>
<dbReference type="Pfam" id="PF11274">
    <property type="entry name" value="DUF3074"/>
    <property type="match status" value="1"/>
</dbReference>
<protein>
    <recommendedName>
        <fullName evidence="1">DUF3074 domain-containing protein</fullName>
    </recommendedName>
</protein>